<keyword evidence="3" id="KW-1185">Reference proteome</keyword>
<feature type="region of interest" description="Disordered" evidence="1">
    <location>
        <begin position="23"/>
        <end position="48"/>
    </location>
</feature>
<dbReference type="InterPro" id="IPR010487">
    <property type="entry name" value="NGRN/Rrg9"/>
</dbReference>
<gene>
    <name evidence="2" type="ORF">chiPu_0012286</name>
</gene>
<organism evidence="2 3">
    <name type="scientific">Chiloscyllium punctatum</name>
    <name type="common">Brownbanded bambooshark</name>
    <name type="synonym">Hemiscyllium punctatum</name>
    <dbReference type="NCBI Taxonomy" id="137246"/>
    <lineage>
        <taxon>Eukaryota</taxon>
        <taxon>Metazoa</taxon>
        <taxon>Chordata</taxon>
        <taxon>Craniata</taxon>
        <taxon>Vertebrata</taxon>
        <taxon>Chondrichthyes</taxon>
        <taxon>Elasmobranchii</taxon>
        <taxon>Galeomorphii</taxon>
        <taxon>Galeoidea</taxon>
        <taxon>Orectolobiformes</taxon>
        <taxon>Hemiscylliidae</taxon>
        <taxon>Chiloscyllium</taxon>
    </lineage>
</organism>
<sequence length="311" mass="34497">MWVSVVARGILRLLPRAQVPAQAARSLRGSRGGGGSGPGPGPEPEGKELEEIIRAEKRKQKAIKYRRIQAELGLSGPPPRTLTTQAMQQMRFLRAKSPEEWSVSQLAEGFSVSEDVVLRVLRSKFTPSLKRMMKQDANVKGQTLTLPQRAKQLTASSLNVKAVIESKPITDDTIQPRLSLDIVTHPAQSDLNSKMHKTTGKKTGRMDLVQQSVSKKLQSQSSADMKEVRSGRKVVDCVEREEYNETSSSTSDGEQLLGLPETDEDLQMFIASGSENHIKVVQKGCEFYDQEGNFLYRVSHVDSLNNPKQEN</sequence>
<dbReference type="STRING" id="137246.A0A401STU5"/>
<dbReference type="PANTHER" id="PTHR13475:SF3">
    <property type="entry name" value="NEUGRIN"/>
    <property type="match status" value="1"/>
</dbReference>
<dbReference type="GO" id="GO:0005634">
    <property type="term" value="C:nucleus"/>
    <property type="evidence" value="ECO:0007669"/>
    <property type="project" value="TreeGrafter"/>
</dbReference>
<comment type="caution">
    <text evidence="2">The sequence shown here is derived from an EMBL/GenBank/DDBJ whole genome shotgun (WGS) entry which is preliminary data.</text>
</comment>
<dbReference type="Pfam" id="PF06413">
    <property type="entry name" value="Neugrin"/>
    <property type="match status" value="1"/>
</dbReference>
<protein>
    <submittedName>
        <fullName evidence="2">Uncharacterized protein</fullName>
    </submittedName>
</protein>
<name>A0A401STU5_CHIPU</name>
<dbReference type="EMBL" id="BEZZ01000547">
    <property type="protein sequence ID" value="GCC33815.1"/>
    <property type="molecule type" value="Genomic_DNA"/>
</dbReference>
<dbReference type="AlphaFoldDB" id="A0A401STU5"/>
<dbReference type="Proteomes" id="UP000287033">
    <property type="component" value="Unassembled WGS sequence"/>
</dbReference>
<evidence type="ECO:0000256" key="1">
    <source>
        <dbReference type="SAM" id="MobiDB-lite"/>
    </source>
</evidence>
<dbReference type="OMA" id="KYHIMRR"/>
<reference evidence="2 3" key="1">
    <citation type="journal article" date="2018" name="Nat. Ecol. Evol.">
        <title>Shark genomes provide insights into elasmobranch evolution and the origin of vertebrates.</title>
        <authorList>
            <person name="Hara Y"/>
            <person name="Yamaguchi K"/>
            <person name="Onimaru K"/>
            <person name="Kadota M"/>
            <person name="Koyanagi M"/>
            <person name="Keeley SD"/>
            <person name="Tatsumi K"/>
            <person name="Tanaka K"/>
            <person name="Motone F"/>
            <person name="Kageyama Y"/>
            <person name="Nozu R"/>
            <person name="Adachi N"/>
            <person name="Nishimura O"/>
            <person name="Nakagawa R"/>
            <person name="Tanegashima C"/>
            <person name="Kiyatake I"/>
            <person name="Matsumoto R"/>
            <person name="Murakumo K"/>
            <person name="Nishida K"/>
            <person name="Terakita A"/>
            <person name="Kuratani S"/>
            <person name="Sato K"/>
            <person name="Hyodo S Kuraku.S."/>
        </authorList>
    </citation>
    <scope>NUCLEOTIDE SEQUENCE [LARGE SCALE GENOMIC DNA]</scope>
</reference>
<dbReference type="OrthoDB" id="6415470at2759"/>
<dbReference type="PANTHER" id="PTHR13475">
    <property type="entry name" value="NEUGRIN"/>
    <property type="match status" value="1"/>
</dbReference>
<evidence type="ECO:0000313" key="2">
    <source>
        <dbReference type="EMBL" id="GCC33815.1"/>
    </source>
</evidence>
<proteinExistence type="predicted"/>
<accession>A0A401STU5</accession>
<evidence type="ECO:0000313" key="3">
    <source>
        <dbReference type="Proteomes" id="UP000287033"/>
    </source>
</evidence>